<gene>
    <name evidence="2" type="ORF">OU682_20565</name>
</gene>
<dbReference type="RefSeq" id="WP_268944086.1">
    <property type="nucleotide sequence ID" value="NZ_JAPTYD010000061.1"/>
</dbReference>
<evidence type="ECO:0008006" key="4">
    <source>
        <dbReference type="Google" id="ProtNLM"/>
    </source>
</evidence>
<accession>A0ABT4JA84</accession>
<organism evidence="2 3">
    <name type="scientific">Paracoccus benzoatiresistens</name>
    <dbReference type="NCBI Taxonomy" id="2997341"/>
    <lineage>
        <taxon>Bacteria</taxon>
        <taxon>Pseudomonadati</taxon>
        <taxon>Pseudomonadota</taxon>
        <taxon>Alphaproteobacteria</taxon>
        <taxon>Rhodobacterales</taxon>
        <taxon>Paracoccaceae</taxon>
        <taxon>Paracoccus</taxon>
    </lineage>
</organism>
<dbReference type="SUPFAM" id="SSF52266">
    <property type="entry name" value="SGNH hydrolase"/>
    <property type="match status" value="1"/>
</dbReference>
<keyword evidence="3" id="KW-1185">Reference proteome</keyword>
<reference evidence="2" key="1">
    <citation type="submission" date="2022-12" db="EMBL/GenBank/DDBJ databases">
        <title>Paracoccus sp. EF6 isolated from a lake water.</title>
        <authorList>
            <person name="Liu H."/>
        </authorList>
    </citation>
    <scope>NUCLEOTIDE SEQUENCE</scope>
    <source>
        <strain evidence="2">EF6</strain>
    </source>
</reference>
<comment type="caution">
    <text evidence="2">The sequence shown here is derived from an EMBL/GenBank/DDBJ whole genome shotgun (WGS) entry which is preliminary data.</text>
</comment>
<protein>
    <recommendedName>
        <fullName evidence="4">SGNH/GDSL hydrolase family protein</fullName>
    </recommendedName>
</protein>
<evidence type="ECO:0000313" key="3">
    <source>
        <dbReference type="Proteomes" id="UP001149822"/>
    </source>
</evidence>
<name>A0ABT4JA84_9RHOB</name>
<feature type="compositionally biased region" description="Low complexity" evidence="1">
    <location>
        <begin position="336"/>
        <end position="346"/>
    </location>
</feature>
<evidence type="ECO:0000313" key="2">
    <source>
        <dbReference type="EMBL" id="MCZ0963989.1"/>
    </source>
</evidence>
<feature type="region of interest" description="Disordered" evidence="1">
    <location>
        <begin position="336"/>
        <end position="359"/>
    </location>
</feature>
<proteinExistence type="predicted"/>
<dbReference type="EMBL" id="JAPTYD010000061">
    <property type="protein sequence ID" value="MCZ0963989.1"/>
    <property type="molecule type" value="Genomic_DNA"/>
</dbReference>
<sequence>MRDVVVVGGSNSLMGKGWSGRLRALCRNGIGFKNLSIGAATSLMGIYLMKRGDIPEGATVLWEYALNESNHFNAGQSCESLLHHLDWFMETARRRNIHVLPLQFWNRPEVFSDAPNDYRRVLHDCLAAYGLRQIDTRDLSLHFAAEAGLDIAALYLDDMHYAVDTGFLDRLARLIAERLDDAVVPRAVTRLRDVELDLCRPSGHPERFETSVFQADTYPLNSDGLSIAAQGNLLASFVIAGDEAGAVTVSADGERIGTYSLQAAGLKPQGRVFKHLVHWTSAADDLRLVRSNLSLSSVRSSARPIVQNMYKWNEASAHAARSDEYVSALIERNANAATPNPNRSSSLRWQGPSAPCHPV</sequence>
<evidence type="ECO:0000256" key="1">
    <source>
        <dbReference type="SAM" id="MobiDB-lite"/>
    </source>
</evidence>
<dbReference type="Proteomes" id="UP001149822">
    <property type="component" value="Unassembled WGS sequence"/>
</dbReference>